<dbReference type="PANTHER" id="PTHR28533">
    <property type="entry name" value="PROTEIN PBN1"/>
    <property type="match status" value="1"/>
</dbReference>
<comment type="pathway">
    <text evidence="2 11">Glycolipid biosynthesis; glycosylphosphatidylinositol-anchor biosynthesis.</text>
</comment>
<keyword evidence="10" id="KW-0325">Glycoprotein</keyword>
<evidence type="ECO:0000256" key="3">
    <source>
        <dbReference type="ARBA" id="ARBA00010345"/>
    </source>
</evidence>
<reference evidence="12" key="1">
    <citation type="submission" date="2021-06" db="EMBL/GenBank/DDBJ databases">
        <authorList>
            <person name="Kallberg Y."/>
            <person name="Tangrot J."/>
            <person name="Rosling A."/>
        </authorList>
    </citation>
    <scope>NUCLEOTIDE SEQUENCE</scope>
    <source>
        <strain evidence="12">CL551</strain>
    </source>
</reference>
<keyword evidence="8 11" id="KW-1133">Transmembrane helix</keyword>
<organism evidence="12 13">
    <name type="scientific">Acaulospora morrowiae</name>
    <dbReference type="NCBI Taxonomy" id="94023"/>
    <lineage>
        <taxon>Eukaryota</taxon>
        <taxon>Fungi</taxon>
        <taxon>Fungi incertae sedis</taxon>
        <taxon>Mucoromycota</taxon>
        <taxon>Glomeromycotina</taxon>
        <taxon>Glomeromycetes</taxon>
        <taxon>Diversisporales</taxon>
        <taxon>Acaulosporaceae</taxon>
        <taxon>Acaulospora</taxon>
    </lineage>
</organism>
<comment type="similarity">
    <text evidence="3 11">Belongs to the PIGX family.</text>
</comment>
<feature type="transmembrane region" description="Helical" evidence="11">
    <location>
        <begin position="393"/>
        <end position="410"/>
    </location>
</feature>
<evidence type="ECO:0000313" key="12">
    <source>
        <dbReference type="EMBL" id="CAG8444379.1"/>
    </source>
</evidence>
<dbReference type="AlphaFoldDB" id="A0A9N8VB22"/>
<evidence type="ECO:0000256" key="8">
    <source>
        <dbReference type="ARBA" id="ARBA00022989"/>
    </source>
</evidence>
<dbReference type="PANTHER" id="PTHR28533:SF1">
    <property type="entry name" value="PROTEIN PBN1"/>
    <property type="match status" value="1"/>
</dbReference>
<dbReference type="InterPro" id="IPR013233">
    <property type="entry name" value="PIG-X/PBN1"/>
</dbReference>
<keyword evidence="9 11" id="KW-0472">Membrane</keyword>
<evidence type="ECO:0000256" key="1">
    <source>
        <dbReference type="ARBA" id="ARBA00004643"/>
    </source>
</evidence>
<evidence type="ECO:0000256" key="9">
    <source>
        <dbReference type="ARBA" id="ARBA00023136"/>
    </source>
</evidence>
<dbReference type="GO" id="GO:1990529">
    <property type="term" value="C:glycosylphosphatidylinositol-mannosyltransferase I complex"/>
    <property type="evidence" value="ECO:0007669"/>
    <property type="project" value="TreeGrafter"/>
</dbReference>
<evidence type="ECO:0000256" key="11">
    <source>
        <dbReference type="RuleBase" id="RU366056"/>
    </source>
</evidence>
<dbReference type="GO" id="GO:0005789">
    <property type="term" value="C:endoplasmic reticulum membrane"/>
    <property type="evidence" value="ECO:0007669"/>
    <property type="project" value="UniProtKB-SubCell"/>
</dbReference>
<keyword evidence="13" id="KW-1185">Reference proteome</keyword>
<evidence type="ECO:0000256" key="4">
    <source>
        <dbReference type="ARBA" id="ARBA00020410"/>
    </source>
</evidence>
<protein>
    <recommendedName>
        <fullName evidence="4 11">Protein PBN1</fullName>
    </recommendedName>
</protein>
<evidence type="ECO:0000256" key="10">
    <source>
        <dbReference type="ARBA" id="ARBA00023180"/>
    </source>
</evidence>
<dbReference type="OrthoDB" id="5546453at2759"/>
<dbReference type="GO" id="GO:0006506">
    <property type="term" value="P:GPI anchor biosynthetic process"/>
    <property type="evidence" value="ECO:0007669"/>
    <property type="project" value="UniProtKB-KW"/>
</dbReference>
<keyword evidence="7 11" id="KW-0256">Endoplasmic reticulum</keyword>
<evidence type="ECO:0000313" key="13">
    <source>
        <dbReference type="Proteomes" id="UP000789342"/>
    </source>
</evidence>
<comment type="function">
    <text evidence="11">Required for proper folding and/or the stability of a subset of proteins in the endoplasmic reticulum. Component of glycosylphosphatidylinositol-mannosyltransferase 1 which transfers the first of the 4 mannoses in the GPI-anchor precursors during GPI-anchor biosynthesis. Probably acts by stabilizing the mannosyltransferase GPI14.</text>
</comment>
<feature type="non-terminal residue" evidence="12">
    <location>
        <position position="1"/>
    </location>
</feature>
<evidence type="ECO:0000256" key="6">
    <source>
        <dbReference type="ARBA" id="ARBA00022692"/>
    </source>
</evidence>
<dbReference type="Proteomes" id="UP000789342">
    <property type="component" value="Unassembled WGS sequence"/>
</dbReference>
<dbReference type="GO" id="GO:0000030">
    <property type="term" value="F:mannosyltransferase activity"/>
    <property type="evidence" value="ECO:0007669"/>
    <property type="project" value="TreeGrafter"/>
</dbReference>
<keyword evidence="5 11" id="KW-0337">GPI-anchor biosynthesis</keyword>
<dbReference type="Pfam" id="PF08320">
    <property type="entry name" value="PIG-X"/>
    <property type="match status" value="1"/>
</dbReference>
<evidence type="ECO:0000256" key="5">
    <source>
        <dbReference type="ARBA" id="ARBA00022502"/>
    </source>
</evidence>
<comment type="caution">
    <text evidence="12">The sequence shown here is derived from an EMBL/GenBank/DDBJ whole genome shotgun (WGS) entry which is preliminary data.</text>
</comment>
<proteinExistence type="inferred from homology"/>
<accession>A0A9N8VB22</accession>
<evidence type="ECO:0000256" key="7">
    <source>
        <dbReference type="ARBA" id="ARBA00022824"/>
    </source>
</evidence>
<name>A0A9N8VB22_9GLOM</name>
<dbReference type="InterPro" id="IPR042322">
    <property type="entry name" value="Pbn1"/>
</dbReference>
<gene>
    <name evidence="12" type="ORF">AMORRO_LOCUS512</name>
</gene>
<dbReference type="EMBL" id="CAJVPV010000139">
    <property type="protein sequence ID" value="CAG8444379.1"/>
    <property type="molecule type" value="Genomic_DNA"/>
</dbReference>
<keyword evidence="6 11" id="KW-0812">Transmembrane</keyword>
<evidence type="ECO:0000256" key="2">
    <source>
        <dbReference type="ARBA" id="ARBA00004687"/>
    </source>
</evidence>
<sequence>NDASFSYEDNVQNIGEREVRLRNFTGVREWKVLVPLEELIKSKSWSSMELNREWKVRVQIASRDQPLPFPFDVAPTFGIHIGISVGNESFAQSPDHKNTIFFTVCKYLSAIFGYPHCDHERSAQQTFVIDLAESISLPGGNFYFYSNFPSHYEIPAQTSVIGEMIHDQEYNMPSVLDLELKFDEKANEFLAEVRLVWQCESVNIDVVKKSEEEKIELGIFGDLLDPETFIGVRIILGKNKNEPDIYQLYDLYSDDHIKVWGETDLENPVGTSSLKWGSIILAREFIFGGKEGDTYGFNLPLRMRYYPAVPENIQKTHETISASWPVVLYACDGLGVGEPAPLFAPVPLPHSLLFPSTTKLQYILPKDNSRNSWPREMMRVPVGQSNHLKIVEGWTIFITMMGIVWVLFLIKRKRATMYNTKKHE</sequence>
<dbReference type="SMART" id="SM00780">
    <property type="entry name" value="PIG-X"/>
    <property type="match status" value="1"/>
</dbReference>
<comment type="subcellular location">
    <subcellularLocation>
        <location evidence="11">Endoplasmic reticulum membrane</location>
        <topology evidence="11">Single-pass membrane protein</topology>
    </subcellularLocation>
    <subcellularLocation>
        <location evidence="1">Endoplasmic reticulum membrane</location>
        <topology evidence="1">Single-pass type III membrane protein</topology>
    </subcellularLocation>
</comment>